<accession>A0A0N5BYY8</accession>
<dbReference type="Proteomes" id="UP000046392">
    <property type="component" value="Unplaced"/>
</dbReference>
<keyword evidence="1" id="KW-0732">Signal</keyword>
<proteinExistence type="predicted"/>
<feature type="chain" id="PRO_5005895339" evidence="1">
    <location>
        <begin position="23"/>
        <end position="235"/>
    </location>
</feature>
<name>A0A0N5BYY8_STREA</name>
<keyword evidence="2" id="KW-1185">Reference proteome</keyword>
<dbReference type="AlphaFoldDB" id="A0A0N5BYY8"/>
<evidence type="ECO:0000313" key="2">
    <source>
        <dbReference type="Proteomes" id="UP000046392"/>
    </source>
</evidence>
<protein>
    <submittedName>
        <fullName evidence="3">DUF148 domain-containing protein</fullName>
    </submittedName>
</protein>
<evidence type="ECO:0000313" key="3">
    <source>
        <dbReference type="WBParaSite" id="SPAL_0001098500.1"/>
    </source>
</evidence>
<organism evidence="2 3">
    <name type="scientific">Strongyloides papillosus</name>
    <name type="common">Intestinal threadworm</name>
    <dbReference type="NCBI Taxonomy" id="174720"/>
    <lineage>
        <taxon>Eukaryota</taxon>
        <taxon>Metazoa</taxon>
        <taxon>Ecdysozoa</taxon>
        <taxon>Nematoda</taxon>
        <taxon>Chromadorea</taxon>
        <taxon>Rhabditida</taxon>
        <taxon>Tylenchina</taxon>
        <taxon>Panagrolaimomorpha</taxon>
        <taxon>Strongyloidoidea</taxon>
        <taxon>Strongyloididae</taxon>
        <taxon>Strongyloides</taxon>
    </lineage>
</organism>
<feature type="signal peptide" evidence="1">
    <location>
        <begin position="1"/>
        <end position="22"/>
    </location>
</feature>
<sequence length="235" mass="25362">MVRNYFIVLFLTFGLIFCGVISKYTSKPDIIDAIEGDPDVIGNISPEGFEELDDLKDQSLSDSQKLQKAQQILKSDSGVKDLSDTIIRRVSNGNIDTSGLSGSVNSKIGSTSGSFSNIGSGLNSGNLLSKIKDEFEANYDKMYDTLDSKAKAIADEISNELQDSGLSLTEITSEIKSIISSADSSVQNEIKNLLPSELNLDIGATTKKSSISDKLNSIKNGVKSIFSKHSTTETW</sequence>
<evidence type="ECO:0000256" key="1">
    <source>
        <dbReference type="SAM" id="SignalP"/>
    </source>
</evidence>
<dbReference type="WBParaSite" id="SPAL_0001098500.1">
    <property type="protein sequence ID" value="SPAL_0001098500.1"/>
    <property type="gene ID" value="SPAL_0001098500"/>
</dbReference>
<reference evidence="3" key="1">
    <citation type="submission" date="2017-02" db="UniProtKB">
        <authorList>
            <consortium name="WormBaseParasite"/>
        </authorList>
    </citation>
    <scope>IDENTIFICATION</scope>
</reference>